<accession>A0ABD1M488</accession>
<name>A0ABD1M488_9FABA</name>
<sequence length="242" mass="27154">MFARPAVNRSITVTFRHPFTASVMEAVLAEGWKTLPLEKIFPTSLKGRALTWFTQFSAGSIDCFIDLATKFITHFATCKPYQVTSLSLVNLKEGGNETLRSFMERFNRMAIEIQDLNPAVALDCIITALRPGTFMNNLCKRPPANLDELRSQAEKYMQMEELAETQAALRVDLPLAKKEAGRGDVKERMRESGMTFPPAGPRSMVFTLLTVSRAEALRHAVAVDPSFCPRPLIKLGKLMKRR</sequence>
<gene>
    <name evidence="2" type="ORF">Fmac_018177</name>
</gene>
<protein>
    <recommendedName>
        <fullName evidence="1">Retrotransposon gag domain-containing protein</fullName>
    </recommendedName>
</protein>
<dbReference type="AlphaFoldDB" id="A0ABD1M488"/>
<organism evidence="2 3">
    <name type="scientific">Flemingia macrophylla</name>
    <dbReference type="NCBI Taxonomy" id="520843"/>
    <lineage>
        <taxon>Eukaryota</taxon>
        <taxon>Viridiplantae</taxon>
        <taxon>Streptophyta</taxon>
        <taxon>Embryophyta</taxon>
        <taxon>Tracheophyta</taxon>
        <taxon>Spermatophyta</taxon>
        <taxon>Magnoliopsida</taxon>
        <taxon>eudicotyledons</taxon>
        <taxon>Gunneridae</taxon>
        <taxon>Pentapetalae</taxon>
        <taxon>rosids</taxon>
        <taxon>fabids</taxon>
        <taxon>Fabales</taxon>
        <taxon>Fabaceae</taxon>
        <taxon>Papilionoideae</taxon>
        <taxon>50 kb inversion clade</taxon>
        <taxon>NPAAA clade</taxon>
        <taxon>indigoferoid/millettioid clade</taxon>
        <taxon>Phaseoleae</taxon>
        <taxon>Flemingia</taxon>
    </lineage>
</organism>
<dbReference type="Pfam" id="PF03732">
    <property type="entry name" value="Retrotrans_gag"/>
    <property type="match status" value="1"/>
</dbReference>
<dbReference type="PANTHER" id="PTHR33223:SF10">
    <property type="entry name" value="AMINOTRANSFERASE-LIKE PLANT MOBILE DOMAIN-CONTAINING PROTEIN"/>
    <property type="match status" value="1"/>
</dbReference>
<feature type="domain" description="Retrotransposon gag" evidence="1">
    <location>
        <begin position="39"/>
        <end position="123"/>
    </location>
</feature>
<proteinExistence type="predicted"/>
<reference evidence="2 3" key="1">
    <citation type="submission" date="2024-08" db="EMBL/GenBank/DDBJ databases">
        <title>Insights into the chromosomal genome structure of Flemingia macrophylla.</title>
        <authorList>
            <person name="Ding Y."/>
            <person name="Zhao Y."/>
            <person name="Bi W."/>
            <person name="Wu M."/>
            <person name="Zhao G."/>
            <person name="Gong Y."/>
            <person name="Li W."/>
            <person name="Zhang P."/>
        </authorList>
    </citation>
    <scope>NUCLEOTIDE SEQUENCE [LARGE SCALE GENOMIC DNA]</scope>
    <source>
        <strain evidence="2">DYQJB</strain>
        <tissue evidence="2">Leaf</tissue>
    </source>
</reference>
<evidence type="ECO:0000259" key="1">
    <source>
        <dbReference type="Pfam" id="PF03732"/>
    </source>
</evidence>
<dbReference type="Proteomes" id="UP001603857">
    <property type="component" value="Unassembled WGS sequence"/>
</dbReference>
<dbReference type="PANTHER" id="PTHR33223">
    <property type="entry name" value="CCHC-TYPE DOMAIN-CONTAINING PROTEIN"/>
    <property type="match status" value="1"/>
</dbReference>
<comment type="caution">
    <text evidence="2">The sequence shown here is derived from an EMBL/GenBank/DDBJ whole genome shotgun (WGS) entry which is preliminary data.</text>
</comment>
<dbReference type="InterPro" id="IPR005162">
    <property type="entry name" value="Retrotrans_gag_dom"/>
</dbReference>
<evidence type="ECO:0000313" key="2">
    <source>
        <dbReference type="EMBL" id="KAL2330596.1"/>
    </source>
</evidence>
<evidence type="ECO:0000313" key="3">
    <source>
        <dbReference type="Proteomes" id="UP001603857"/>
    </source>
</evidence>
<dbReference type="EMBL" id="JBGMDY010000006">
    <property type="protein sequence ID" value="KAL2330596.1"/>
    <property type="molecule type" value="Genomic_DNA"/>
</dbReference>
<keyword evidence="3" id="KW-1185">Reference proteome</keyword>